<dbReference type="SMART" id="SM00546">
    <property type="entry name" value="CUE"/>
    <property type="match status" value="1"/>
</dbReference>
<dbReference type="EMBL" id="CANHGI010000003">
    <property type="protein sequence ID" value="CAI5444448.1"/>
    <property type="molecule type" value="Genomic_DNA"/>
</dbReference>
<protein>
    <recommendedName>
        <fullName evidence="9">CUE domain-containing protein</fullName>
    </recommendedName>
</protein>
<evidence type="ECO:0000256" key="7">
    <source>
        <dbReference type="SAM" id="MobiDB-lite"/>
    </source>
</evidence>
<dbReference type="PANTHER" id="PTHR15486">
    <property type="entry name" value="ANCIENT UBIQUITOUS PROTEIN"/>
    <property type="match status" value="1"/>
</dbReference>
<dbReference type="OrthoDB" id="1854593at2759"/>
<evidence type="ECO:0000256" key="2">
    <source>
        <dbReference type="ARBA" id="ARBA00004502"/>
    </source>
</evidence>
<dbReference type="Proteomes" id="UP001152747">
    <property type="component" value="Unassembled WGS sequence"/>
</dbReference>
<evidence type="ECO:0000313" key="11">
    <source>
        <dbReference type="Proteomes" id="UP001152747"/>
    </source>
</evidence>
<sequence>MAENLQIDEILNQKRIGDVITKAFAIFFFPLGLILLIIRCFIGVHAFLIACLLRKSNRIRSIVMRFMCCVLGIVVRKFGERDESAQVLVSNHISILDHLAIDLISPCFLPSIWDIPTVIRWCFGYVDLGASRGRSELVQNAKKLLAETRGQPILAFPEGEITNGKRALLKFSTWAFEISDVVQPISITVSRPVPWNFSVSRIAASWLADLVLFFAIPATFINVEYLPKLTRNEDESIDEFALRTAQTIATHLKIEVSNFEPRDVAEATKRWKRDQFERRNQAGNSLSSGSSGNRLQNDRQLDECAMRIKQSHPSFHLSLIREDLQKTRNQAATITNLKLGKIPKDLNPNLDGKINLDPSSWKSIFSSRKWQMIEENRSKYLQKDGAFVATYLYDLYHSYVNRNYDFENFVEQLVNIDWEKIIRRSVFSGKCLIDLLKIIIKIRKGVE</sequence>
<keyword evidence="5 8" id="KW-0472">Membrane</keyword>
<keyword evidence="4" id="KW-0256">Endoplasmic reticulum</keyword>
<evidence type="ECO:0000256" key="4">
    <source>
        <dbReference type="ARBA" id="ARBA00022824"/>
    </source>
</evidence>
<dbReference type="Gene3D" id="1.10.8.10">
    <property type="entry name" value="DNA helicase RuvA subunit, C-terminal domain"/>
    <property type="match status" value="1"/>
</dbReference>
<keyword evidence="11" id="KW-1185">Reference proteome</keyword>
<keyword evidence="8" id="KW-1133">Transmembrane helix</keyword>
<comment type="caution">
    <text evidence="10">The sequence shown here is derived from an EMBL/GenBank/DDBJ whole genome shotgun (WGS) entry which is preliminary data.</text>
</comment>
<comment type="subcellular location">
    <subcellularLocation>
        <location evidence="1">Endoplasmic reticulum membrane</location>
        <topology evidence="1">Peripheral membrane protein</topology>
    </subcellularLocation>
    <subcellularLocation>
        <location evidence="2">Lipid droplet</location>
    </subcellularLocation>
</comment>
<keyword evidence="3" id="KW-0551">Lipid droplet</keyword>
<keyword evidence="8" id="KW-0812">Transmembrane</keyword>
<dbReference type="GO" id="GO:0036503">
    <property type="term" value="P:ERAD pathway"/>
    <property type="evidence" value="ECO:0007669"/>
    <property type="project" value="TreeGrafter"/>
</dbReference>
<dbReference type="GO" id="GO:0016746">
    <property type="term" value="F:acyltransferase activity"/>
    <property type="evidence" value="ECO:0007669"/>
    <property type="project" value="InterPro"/>
</dbReference>
<dbReference type="GO" id="GO:0005789">
    <property type="term" value="C:endoplasmic reticulum membrane"/>
    <property type="evidence" value="ECO:0007669"/>
    <property type="project" value="UniProtKB-SubCell"/>
</dbReference>
<feature type="compositionally biased region" description="Low complexity" evidence="7">
    <location>
        <begin position="283"/>
        <end position="293"/>
    </location>
</feature>
<evidence type="ECO:0000256" key="8">
    <source>
        <dbReference type="SAM" id="Phobius"/>
    </source>
</evidence>
<accession>A0A9P1IH49</accession>
<organism evidence="10 11">
    <name type="scientific">Caenorhabditis angaria</name>
    <dbReference type="NCBI Taxonomy" id="860376"/>
    <lineage>
        <taxon>Eukaryota</taxon>
        <taxon>Metazoa</taxon>
        <taxon>Ecdysozoa</taxon>
        <taxon>Nematoda</taxon>
        <taxon>Chromadorea</taxon>
        <taxon>Rhabditida</taxon>
        <taxon>Rhabditina</taxon>
        <taxon>Rhabditomorpha</taxon>
        <taxon>Rhabditoidea</taxon>
        <taxon>Rhabditidae</taxon>
        <taxon>Peloderinae</taxon>
        <taxon>Caenorhabditis</taxon>
    </lineage>
</organism>
<dbReference type="SMART" id="SM00563">
    <property type="entry name" value="PlsC"/>
    <property type="match status" value="1"/>
</dbReference>
<evidence type="ECO:0000313" key="10">
    <source>
        <dbReference type="EMBL" id="CAI5444448.1"/>
    </source>
</evidence>
<gene>
    <name evidence="10" type="ORF">CAMP_LOCUS7085</name>
</gene>
<reference evidence="10" key="1">
    <citation type="submission" date="2022-11" db="EMBL/GenBank/DDBJ databases">
        <authorList>
            <person name="Kikuchi T."/>
        </authorList>
    </citation>
    <scope>NUCLEOTIDE SEQUENCE</scope>
    <source>
        <strain evidence="10">PS1010</strain>
    </source>
</reference>
<dbReference type="GO" id="GO:0043130">
    <property type="term" value="F:ubiquitin binding"/>
    <property type="evidence" value="ECO:0007669"/>
    <property type="project" value="InterPro"/>
</dbReference>
<dbReference type="InterPro" id="IPR003892">
    <property type="entry name" value="CUE"/>
</dbReference>
<feature type="domain" description="CUE" evidence="9">
    <location>
        <begin position="300"/>
        <end position="342"/>
    </location>
</feature>
<dbReference type="GO" id="GO:0005811">
    <property type="term" value="C:lipid droplet"/>
    <property type="evidence" value="ECO:0007669"/>
    <property type="project" value="UniProtKB-SubCell"/>
</dbReference>
<feature type="transmembrane region" description="Helical" evidence="8">
    <location>
        <begin position="24"/>
        <end position="50"/>
    </location>
</feature>
<dbReference type="SUPFAM" id="SSF69593">
    <property type="entry name" value="Glycerol-3-phosphate (1)-acyltransferase"/>
    <property type="match status" value="1"/>
</dbReference>
<evidence type="ECO:0000256" key="6">
    <source>
        <dbReference type="ARBA" id="ARBA00035634"/>
    </source>
</evidence>
<dbReference type="AlphaFoldDB" id="A0A9P1IH49"/>
<evidence type="ECO:0000256" key="5">
    <source>
        <dbReference type="ARBA" id="ARBA00023136"/>
    </source>
</evidence>
<dbReference type="InterPro" id="IPR002123">
    <property type="entry name" value="Plipid/glycerol_acylTrfase"/>
</dbReference>
<feature type="region of interest" description="Disordered" evidence="7">
    <location>
        <begin position="275"/>
        <end position="296"/>
    </location>
</feature>
<evidence type="ECO:0000256" key="3">
    <source>
        <dbReference type="ARBA" id="ARBA00022677"/>
    </source>
</evidence>
<evidence type="ECO:0000259" key="9">
    <source>
        <dbReference type="PROSITE" id="PS51140"/>
    </source>
</evidence>
<proteinExistence type="inferred from homology"/>
<comment type="similarity">
    <text evidence="6">Belongs to the AUP1 family.</text>
</comment>
<dbReference type="PROSITE" id="PS51140">
    <property type="entry name" value="CUE"/>
    <property type="match status" value="1"/>
</dbReference>
<dbReference type="PANTHER" id="PTHR15486:SF96">
    <property type="entry name" value="LIPID DROPLET-REGULATING VLDL ASSEMBLY FACTOR AUP1"/>
    <property type="match status" value="1"/>
</dbReference>
<name>A0A9P1IH49_9PELO</name>
<evidence type="ECO:0000256" key="1">
    <source>
        <dbReference type="ARBA" id="ARBA00004406"/>
    </source>
</evidence>